<protein>
    <submittedName>
        <fullName evidence="2">MerR family DNA-binding transcriptional regulator</fullName>
    </submittedName>
</protein>
<dbReference type="InterPro" id="IPR009061">
    <property type="entry name" value="DNA-bd_dom_put_sf"/>
</dbReference>
<dbReference type="SUPFAM" id="SSF46955">
    <property type="entry name" value="Putative DNA-binding domain"/>
    <property type="match status" value="1"/>
</dbReference>
<comment type="caution">
    <text evidence="2">The sequence shown here is derived from an EMBL/GenBank/DDBJ whole genome shotgun (WGS) entry which is preliminary data.</text>
</comment>
<evidence type="ECO:0000313" key="3">
    <source>
        <dbReference type="Proteomes" id="UP000228700"/>
    </source>
</evidence>
<feature type="domain" description="HTH merR-type" evidence="1">
    <location>
        <begin position="5"/>
        <end position="54"/>
    </location>
</feature>
<name>A0A2M8LBW9_9BACT</name>
<dbReference type="Pfam" id="PF00376">
    <property type="entry name" value="MerR"/>
    <property type="match status" value="1"/>
</dbReference>
<dbReference type="InterPro" id="IPR000551">
    <property type="entry name" value="MerR-type_HTH_dom"/>
</dbReference>
<keyword evidence="2" id="KW-0238">DNA-binding</keyword>
<proteinExistence type="predicted"/>
<dbReference type="EMBL" id="PFEQ01000013">
    <property type="protein sequence ID" value="PJE74104.1"/>
    <property type="molecule type" value="Genomic_DNA"/>
</dbReference>
<dbReference type="PROSITE" id="PS50937">
    <property type="entry name" value="HTH_MERR_2"/>
    <property type="match status" value="1"/>
</dbReference>
<dbReference type="NCBIfam" id="TIGR01764">
    <property type="entry name" value="excise"/>
    <property type="match status" value="1"/>
</dbReference>
<organism evidence="2 3">
    <name type="scientific">Candidatus Taylorbacteria bacterium CG10_big_fil_rev_8_21_14_0_10_41_48</name>
    <dbReference type="NCBI Taxonomy" id="1975024"/>
    <lineage>
        <taxon>Bacteria</taxon>
        <taxon>Candidatus Tayloriibacteriota</taxon>
    </lineage>
</organism>
<evidence type="ECO:0000313" key="2">
    <source>
        <dbReference type="EMBL" id="PJE74104.1"/>
    </source>
</evidence>
<dbReference type="Proteomes" id="UP000228700">
    <property type="component" value="Unassembled WGS sequence"/>
</dbReference>
<evidence type="ECO:0000259" key="1">
    <source>
        <dbReference type="PROSITE" id="PS50937"/>
    </source>
</evidence>
<dbReference type="Gene3D" id="1.10.1660.10">
    <property type="match status" value="1"/>
</dbReference>
<gene>
    <name evidence="2" type="ORF">COV01_03330</name>
</gene>
<sequence>MSGKFLTIKEAAEYLGVTPLTLRNWDRSGKLPTTRHPMSNYRIYKSEDLEKLVRDIDTGSVPMKAKKRKLAKRKLMVRSIKD</sequence>
<dbReference type="GO" id="GO:0006355">
    <property type="term" value="P:regulation of DNA-templated transcription"/>
    <property type="evidence" value="ECO:0007669"/>
    <property type="project" value="InterPro"/>
</dbReference>
<dbReference type="CDD" id="cd04762">
    <property type="entry name" value="HTH_MerR-trunc"/>
    <property type="match status" value="1"/>
</dbReference>
<accession>A0A2M8LBW9</accession>
<dbReference type="AlphaFoldDB" id="A0A2M8LBW9"/>
<dbReference type="InterPro" id="IPR010093">
    <property type="entry name" value="SinI_DNA-bd"/>
</dbReference>
<reference evidence="3" key="1">
    <citation type="submission" date="2017-09" db="EMBL/GenBank/DDBJ databases">
        <title>Depth-based differentiation of microbial function through sediment-hosted aquifers and enrichment of novel symbionts in the deep terrestrial subsurface.</title>
        <authorList>
            <person name="Probst A.J."/>
            <person name="Ladd B."/>
            <person name="Jarett J.K."/>
            <person name="Geller-Mcgrath D.E."/>
            <person name="Sieber C.M.K."/>
            <person name="Emerson J.B."/>
            <person name="Anantharaman K."/>
            <person name="Thomas B.C."/>
            <person name="Malmstrom R."/>
            <person name="Stieglmeier M."/>
            <person name="Klingl A."/>
            <person name="Woyke T."/>
            <person name="Ryan C.M."/>
            <person name="Banfield J.F."/>
        </authorList>
    </citation>
    <scope>NUCLEOTIDE SEQUENCE [LARGE SCALE GENOMIC DNA]</scope>
</reference>
<dbReference type="GO" id="GO:0003677">
    <property type="term" value="F:DNA binding"/>
    <property type="evidence" value="ECO:0007669"/>
    <property type="project" value="UniProtKB-KW"/>
</dbReference>